<dbReference type="AlphaFoldDB" id="A0A9D4KCB2"/>
<dbReference type="EMBL" id="JAIWYP010000004">
    <property type="protein sequence ID" value="KAH3837188.1"/>
    <property type="molecule type" value="Genomic_DNA"/>
</dbReference>
<proteinExistence type="predicted"/>
<evidence type="ECO:0000313" key="3">
    <source>
        <dbReference type="Proteomes" id="UP000828390"/>
    </source>
</evidence>
<keyword evidence="3" id="KW-1185">Reference proteome</keyword>
<gene>
    <name evidence="2" type="ORF">DPMN_110568</name>
</gene>
<sequence>MNRESPGRTGNDRRGTGNNRDGTGNNRRAPGTTGTAPSLHRGPYRPRQSYDNAPVNGVRVPALCRNATGIHQGSAGALPATTGVKPGLPVVLRYTGALPDFTGAQPGHYRRQPGLCRDAAGFHRGTTGDNRGSAGASPG</sequence>
<name>A0A9D4KCB2_DREPO</name>
<feature type="region of interest" description="Disordered" evidence="1">
    <location>
        <begin position="103"/>
        <end position="139"/>
    </location>
</feature>
<feature type="compositionally biased region" description="Basic and acidic residues" evidence="1">
    <location>
        <begin position="1"/>
        <end position="15"/>
    </location>
</feature>
<feature type="region of interest" description="Disordered" evidence="1">
    <location>
        <begin position="1"/>
        <end position="55"/>
    </location>
</feature>
<evidence type="ECO:0000256" key="1">
    <source>
        <dbReference type="SAM" id="MobiDB-lite"/>
    </source>
</evidence>
<organism evidence="2 3">
    <name type="scientific">Dreissena polymorpha</name>
    <name type="common">Zebra mussel</name>
    <name type="synonym">Mytilus polymorpha</name>
    <dbReference type="NCBI Taxonomy" id="45954"/>
    <lineage>
        <taxon>Eukaryota</taxon>
        <taxon>Metazoa</taxon>
        <taxon>Spiralia</taxon>
        <taxon>Lophotrochozoa</taxon>
        <taxon>Mollusca</taxon>
        <taxon>Bivalvia</taxon>
        <taxon>Autobranchia</taxon>
        <taxon>Heteroconchia</taxon>
        <taxon>Euheterodonta</taxon>
        <taxon>Imparidentia</taxon>
        <taxon>Neoheterodontei</taxon>
        <taxon>Myida</taxon>
        <taxon>Dreissenoidea</taxon>
        <taxon>Dreissenidae</taxon>
        <taxon>Dreissena</taxon>
    </lineage>
</organism>
<protein>
    <submittedName>
        <fullName evidence="2">Uncharacterized protein</fullName>
    </submittedName>
</protein>
<reference evidence="2" key="1">
    <citation type="journal article" date="2019" name="bioRxiv">
        <title>The Genome of the Zebra Mussel, Dreissena polymorpha: A Resource for Invasive Species Research.</title>
        <authorList>
            <person name="McCartney M.A."/>
            <person name="Auch B."/>
            <person name="Kono T."/>
            <person name="Mallez S."/>
            <person name="Zhang Y."/>
            <person name="Obille A."/>
            <person name="Becker A."/>
            <person name="Abrahante J.E."/>
            <person name="Garbe J."/>
            <person name="Badalamenti J.P."/>
            <person name="Herman A."/>
            <person name="Mangelson H."/>
            <person name="Liachko I."/>
            <person name="Sullivan S."/>
            <person name="Sone E.D."/>
            <person name="Koren S."/>
            <person name="Silverstein K.A.T."/>
            <person name="Beckman K.B."/>
            <person name="Gohl D.M."/>
        </authorList>
    </citation>
    <scope>NUCLEOTIDE SEQUENCE</scope>
    <source>
        <strain evidence="2">Duluth1</strain>
        <tissue evidence="2">Whole animal</tissue>
    </source>
</reference>
<reference evidence="2" key="2">
    <citation type="submission" date="2020-11" db="EMBL/GenBank/DDBJ databases">
        <authorList>
            <person name="McCartney M.A."/>
            <person name="Auch B."/>
            <person name="Kono T."/>
            <person name="Mallez S."/>
            <person name="Becker A."/>
            <person name="Gohl D.M."/>
            <person name="Silverstein K.A.T."/>
            <person name="Koren S."/>
            <person name="Bechman K.B."/>
            <person name="Herman A."/>
            <person name="Abrahante J.E."/>
            <person name="Garbe J."/>
        </authorList>
    </citation>
    <scope>NUCLEOTIDE SEQUENCE</scope>
    <source>
        <strain evidence="2">Duluth1</strain>
        <tissue evidence="2">Whole animal</tissue>
    </source>
</reference>
<dbReference type="Proteomes" id="UP000828390">
    <property type="component" value="Unassembled WGS sequence"/>
</dbReference>
<accession>A0A9D4KCB2</accession>
<evidence type="ECO:0000313" key="2">
    <source>
        <dbReference type="EMBL" id="KAH3837188.1"/>
    </source>
</evidence>
<feature type="compositionally biased region" description="Low complexity" evidence="1">
    <location>
        <begin position="16"/>
        <end position="28"/>
    </location>
</feature>
<comment type="caution">
    <text evidence="2">The sequence shown here is derived from an EMBL/GenBank/DDBJ whole genome shotgun (WGS) entry which is preliminary data.</text>
</comment>